<dbReference type="AlphaFoldDB" id="A0A841AZ92"/>
<evidence type="ECO:0000313" key="4">
    <source>
        <dbReference type="EMBL" id="MBB5852287.1"/>
    </source>
</evidence>
<dbReference type="SMART" id="SM00382">
    <property type="entry name" value="AAA"/>
    <property type="match status" value="1"/>
</dbReference>
<dbReference type="InterPro" id="IPR015854">
    <property type="entry name" value="ABC_transpr_LolD-like"/>
</dbReference>
<dbReference type="InterPro" id="IPR003439">
    <property type="entry name" value="ABC_transporter-like_ATP-bd"/>
</dbReference>
<gene>
    <name evidence="4" type="ORF">HDA45_002374</name>
</gene>
<name>A0A841AZ92_9PSEU</name>
<dbReference type="PANTHER" id="PTHR24220:SF659">
    <property type="entry name" value="TRANSPORTER, PUTATIVE-RELATED"/>
    <property type="match status" value="1"/>
</dbReference>
<dbReference type="InterPro" id="IPR003593">
    <property type="entry name" value="AAA+_ATPase"/>
</dbReference>
<proteinExistence type="predicted"/>
<dbReference type="Proteomes" id="UP000580861">
    <property type="component" value="Unassembled WGS sequence"/>
</dbReference>
<accession>A0A841AZ92</accession>
<dbReference type="Gene3D" id="3.40.50.300">
    <property type="entry name" value="P-loop containing nucleotide triphosphate hydrolases"/>
    <property type="match status" value="1"/>
</dbReference>
<evidence type="ECO:0000256" key="2">
    <source>
        <dbReference type="ARBA" id="ARBA00022840"/>
    </source>
</evidence>
<comment type="caution">
    <text evidence="4">The sequence shown here is derived from an EMBL/GenBank/DDBJ whole genome shotgun (WGS) entry which is preliminary data.</text>
</comment>
<dbReference type="Pfam" id="PF00005">
    <property type="entry name" value="ABC_tran"/>
    <property type="match status" value="1"/>
</dbReference>
<dbReference type="EMBL" id="JACHMX010000001">
    <property type="protein sequence ID" value="MBB5852287.1"/>
    <property type="molecule type" value="Genomic_DNA"/>
</dbReference>
<dbReference type="RefSeq" id="WP_184894643.1">
    <property type="nucleotide sequence ID" value="NZ_JACHMX010000001.1"/>
</dbReference>
<keyword evidence="5" id="KW-1185">Reference proteome</keyword>
<dbReference type="GO" id="GO:0016887">
    <property type="term" value="F:ATP hydrolysis activity"/>
    <property type="evidence" value="ECO:0007669"/>
    <property type="project" value="InterPro"/>
</dbReference>
<evidence type="ECO:0000259" key="3">
    <source>
        <dbReference type="PROSITE" id="PS50893"/>
    </source>
</evidence>
<feature type="domain" description="ABC transporter" evidence="3">
    <location>
        <begin position="7"/>
        <end position="215"/>
    </location>
</feature>
<evidence type="ECO:0000256" key="1">
    <source>
        <dbReference type="ARBA" id="ARBA00022741"/>
    </source>
</evidence>
<dbReference type="GO" id="GO:0022857">
    <property type="term" value="F:transmembrane transporter activity"/>
    <property type="evidence" value="ECO:0007669"/>
    <property type="project" value="TreeGrafter"/>
</dbReference>
<dbReference type="SUPFAM" id="SSF52540">
    <property type="entry name" value="P-loop containing nucleoside triphosphate hydrolases"/>
    <property type="match status" value="1"/>
</dbReference>
<dbReference type="GO" id="GO:0005524">
    <property type="term" value="F:ATP binding"/>
    <property type="evidence" value="ECO:0007669"/>
    <property type="project" value="UniProtKB-KW"/>
</dbReference>
<dbReference type="GO" id="GO:0005886">
    <property type="term" value="C:plasma membrane"/>
    <property type="evidence" value="ECO:0007669"/>
    <property type="project" value="TreeGrafter"/>
</dbReference>
<reference evidence="4 5" key="1">
    <citation type="submission" date="2020-08" db="EMBL/GenBank/DDBJ databases">
        <title>Sequencing the genomes of 1000 actinobacteria strains.</title>
        <authorList>
            <person name="Klenk H.-P."/>
        </authorList>
    </citation>
    <scope>NUCLEOTIDE SEQUENCE [LARGE SCALE GENOMIC DNA]</scope>
    <source>
        <strain evidence="4 5">DSM 45272</strain>
    </source>
</reference>
<sequence>MAEAARIALSRVSCVHGRTQVVRDVDLLVEPGQRVALTGTNGSGKTTLLRAVLGLHRAVIGEIDVDGHRARTAADWDRRRRVAAWIPQRQSTGRFPLLAKELLASSGAAAEALDAAHQLGVGSLTGRPLHTLSGGQLQRMYLARALGCVAAGARVLLADEPTAALDFAGQEDAARLLASLPVTLLVVTHDRALAARCDRVLEMADGRLREITAEVVQ</sequence>
<dbReference type="PROSITE" id="PS50893">
    <property type="entry name" value="ABC_TRANSPORTER_2"/>
    <property type="match status" value="1"/>
</dbReference>
<protein>
    <submittedName>
        <fullName evidence="4">ABC-type Mn2+/Zn2+ transport system ATPase subunit</fullName>
    </submittedName>
</protein>
<keyword evidence="2" id="KW-0067">ATP-binding</keyword>
<dbReference type="PANTHER" id="PTHR24220">
    <property type="entry name" value="IMPORT ATP-BINDING PROTEIN"/>
    <property type="match status" value="1"/>
</dbReference>
<evidence type="ECO:0000313" key="5">
    <source>
        <dbReference type="Proteomes" id="UP000580861"/>
    </source>
</evidence>
<keyword evidence="1" id="KW-0547">Nucleotide-binding</keyword>
<organism evidence="4 5">
    <name type="scientific">Amycolatopsis umgeniensis</name>
    <dbReference type="NCBI Taxonomy" id="336628"/>
    <lineage>
        <taxon>Bacteria</taxon>
        <taxon>Bacillati</taxon>
        <taxon>Actinomycetota</taxon>
        <taxon>Actinomycetes</taxon>
        <taxon>Pseudonocardiales</taxon>
        <taxon>Pseudonocardiaceae</taxon>
        <taxon>Amycolatopsis</taxon>
    </lineage>
</organism>
<dbReference type="InterPro" id="IPR027417">
    <property type="entry name" value="P-loop_NTPase"/>
</dbReference>